<dbReference type="Gene3D" id="2.30.110.10">
    <property type="entry name" value="Electron Transport, Fmn-binding Protein, Chain A"/>
    <property type="match status" value="1"/>
</dbReference>
<organism evidence="1 2">
    <name type="scientific">Actinacidiphila polyblastidii</name>
    <dbReference type="NCBI Taxonomy" id="3110430"/>
    <lineage>
        <taxon>Bacteria</taxon>
        <taxon>Bacillati</taxon>
        <taxon>Actinomycetota</taxon>
        <taxon>Actinomycetes</taxon>
        <taxon>Kitasatosporales</taxon>
        <taxon>Streptomycetaceae</taxon>
        <taxon>Actinacidiphila</taxon>
    </lineage>
</organism>
<gene>
    <name evidence="1" type="ORF">V2S66_26745</name>
</gene>
<dbReference type="PANTHER" id="PTHR35802">
    <property type="entry name" value="PROTEASE SYNTHASE AND SPORULATION PROTEIN PAI 2"/>
    <property type="match status" value="1"/>
</dbReference>
<dbReference type="PIRSF" id="PIRSF010372">
    <property type="entry name" value="PaiB"/>
    <property type="match status" value="1"/>
</dbReference>
<dbReference type="Pfam" id="PF04299">
    <property type="entry name" value="FMN_bind_2"/>
    <property type="match status" value="1"/>
</dbReference>
<evidence type="ECO:0000313" key="1">
    <source>
        <dbReference type="EMBL" id="MEE4545552.1"/>
    </source>
</evidence>
<evidence type="ECO:0000313" key="2">
    <source>
        <dbReference type="Proteomes" id="UP001344658"/>
    </source>
</evidence>
<dbReference type="EMBL" id="JAZEWV010000031">
    <property type="protein sequence ID" value="MEE4545552.1"/>
    <property type="molecule type" value="Genomic_DNA"/>
</dbReference>
<name>A0ABU7PI97_9ACTN</name>
<proteinExistence type="predicted"/>
<protein>
    <submittedName>
        <fullName evidence="1">FMN-binding negative transcriptional regulator</fullName>
    </submittedName>
</protein>
<dbReference type="SUPFAM" id="SSF50475">
    <property type="entry name" value="FMN-binding split barrel"/>
    <property type="match status" value="1"/>
</dbReference>
<dbReference type="RefSeq" id="WP_330799239.1">
    <property type="nucleotide sequence ID" value="NZ_JAZEWV010000031.1"/>
</dbReference>
<reference evidence="1 2" key="1">
    <citation type="submission" date="2023-12" db="EMBL/GenBank/DDBJ databases">
        <title>Streptomyces sp. V4-01.</title>
        <authorList>
            <person name="Somphong A."/>
            <person name="Phongsopitanun W."/>
        </authorList>
    </citation>
    <scope>NUCLEOTIDE SEQUENCE [LARGE SCALE GENOMIC DNA]</scope>
    <source>
        <strain evidence="1 2">V4-01</strain>
    </source>
</reference>
<keyword evidence="2" id="KW-1185">Reference proteome</keyword>
<sequence length="210" mass="22365">MFVPDRYRPQHPGQVLDLVRGNPLALLTVNGDTGPFATHLPMVPEESTLAAGGGPTGLAGTTFLGHMDRRNPQWAALTADRPALAVFHGPHGYVSPTVYGTVPAAPTWDFTAVHLRGRIERLAPEEVLGVVTETVRIFERDLGTGWDTAGSLDYFASLATGVGAFRLHVTAADAMLKLSQEKDDAVRARVACAFARSAEGGHRALAALMD</sequence>
<dbReference type="InterPro" id="IPR007396">
    <property type="entry name" value="TR_PAI2-type"/>
</dbReference>
<dbReference type="InterPro" id="IPR012349">
    <property type="entry name" value="Split_barrel_FMN-bd"/>
</dbReference>
<comment type="caution">
    <text evidence="1">The sequence shown here is derived from an EMBL/GenBank/DDBJ whole genome shotgun (WGS) entry which is preliminary data.</text>
</comment>
<dbReference type="PANTHER" id="PTHR35802:SF1">
    <property type="entry name" value="PROTEASE SYNTHASE AND SPORULATION PROTEIN PAI 2"/>
    <property type="match status" value="1"/>
</dbReference>
<dbReference type="Proteomes" id="UP001344658">
    <property type="component" value="Unassembled WGS sequence"/>
</dbReference>
<accession>A0ABU7PI97</accession>